<dbReference type="AlphaFoldDB" id="A0A2K8PTK3"/>
<evidence type="ECO:0000313" key="1">
    <source>
        <dbReference type="EMBL" id="ATZ28975.1"/>
    </source>
</evidence>
<name>A0A2K8PTK3_STRLA</name>
<proteinExistence type="predicted"/>
<dbReference type="EMBL" id="CP024985">
    <property type="protein sequence ID" value="ATZ28975.1"/>
    <property type="molecule type" value="Genomic_DNA"/>
</dbReference>
<protein>
    <submittedName>
        <fullName evidence="1">Uncharacterized protein</fullName>
    </submittedName>
</protein>
<dbReference type="RefSeq" id="WP_051841286.1">
    <property type="nucleotide sequence ID" value="NZ_CP024985.1"/>
</dbReference>
<dbReference type="Proteomes" id="UP000231791">
    <property type="component" value="Chromosome"/>
</dbReference>
<dbReference type="OrthoDB" id="4334704at2"/>
<reference evidence="1 2" key="1">
    <citation type="submission" date="2017-11" db="EMBL/GenBank/DDBJ databases">
        <title>Complete genome sequence of Streptomyces lavendulae subsp. lavendulae CCM 3239 (formerly 'Streptomyces aureofaciens CCM 3239'), the producer of the angucycline-type antibiotic auricin.</title>
        <authorList>
            <person name="Busche T."/>
            <person name="Novakova R."/>
            <person name="Al'Dilaimi A."/>
            <person name="Homerova D."/>
            <person name="Feckova L."/>
            <person name="Rezuchova B."/>
            <person name="Mingyar E."/>
            <person name="Csolleiova D."/>
            <person name="Bekeova C."/>
            <person name="Winkler A."/>
            <person name="Sevcikova B."/>
            <person name="Kalinowski J."/>
            <person name="Kormanec J."/>
            <person name="Ruckert C."/>
        </authorList>
    </citation>
    <scope>NUCLEOTIDE SEQUENCE [LARGE SCALE GENOMIC DNA]</scope>
    <source>
        <strain evidence="1 2">CCM 3239</strain>
    </source>
</reference>
<dbReference type="KEGG" id="slx:SLAV_36035"/>
<evidence type="ECO:0000313" key="2">
    <source>
        <dbReference type="Proteomes" id="UP000231791"/>
    </source>
</evidence>
<keyword evidence="2" id="KW-1185">Reference proteome</keyword>
<dbReference type="GeneID" id="49388176"/>
<gene>
    <name evidence="1" type="ORF">SLAV_36035</name>
</gene>
<accession>A0A2K8PTK3</accession>
<organism evidence="1 2">
    <name type="scientific">Streptomyces lavendulae subsp. lavendulae</name>
    <dbReference type="NCBI Taxonomy" id="58340"/>
    <lineage>
        <taxon>Bacteria</taxon>
        <taxon>Bacillati</taxon>
        <taxon>Actinomycetota</taxon>
        <taxon>Actinomycetes</taxon>
        <taxon>Kitasatosporales</taxon>
        <taxon>Streptomycetaceae</taxon>
        <taxon>Streptomyces</taxon>
    </lineage>
</organism>
<sequence length="162" mass="17655">MIGDPGRPGGGAWVEFREEGMCAHARDSSTELIPWSRIMLGMGVVVGGKFPSRGEQVTLLGMLAGLRGPLKGRRGGYLHMTVRHPYEDRQIFFDRHPHWYPVADVVFLEALLSGLVAEGEIHRLADTAWLDRAIAGLPPLKVMTTGSALQELVARATERGAG</sequence>